<evidence type="ECO:0000259" key="2">
    <source>
        <dbReference type="PROSITE" id="PS50943"/>
    </source>
</evidence>
<protein>
    <submittedName>
        <fullName evidence="3">Helix-turn-helix domain-containing protein</fullName>
    </submittedName>
</protein>
<feature type="non-terminal residue" evidence="3">
    <location>
        <position position="173"/>
    </location>
</feature>
<gene>
    <name evidence="3" type="ORF">NE695_17880</name>
</gene>
<reference evidence="3 4" key="1">
    <citation type="submission" date="2022-06" db="EMBL/GenBank/DDBJ databases">
        <title>Isolation of gut microbiota from human fecal samples.</title>
        <authorList>
            <person name="Pamer E.G."/>
            <person name="Barat B."/>
            <person name="Waligurski E."/>
            <person name="Medina S."/>
            <person name="Paddock L."/>
            <person name="Mostad J."/>
        </authorList>
    </citation>
    <scope>NUCLEOTIDE SEQUENCE [LARGE SCALE GENOMIC DNA]</scope>
    <source>
        <strain evidence="3 4">DFI.9.73</strain>
    </source>
</reference>
<organism evidence="3 4">
    <name type="scientific">Neglectibacter timonensis</name>
    <dbReference type="NCBI Taxonomy" id="1776382"/>
    <lineage>
        <taxon>Bacteria</taxon>
        <taxon>Bacillati</taxon>
        <taxon>Bacillota</taxon>
        <taxon>Clostridia</taxon>
        <taxon>Eubacteriales</taxon>
        <taxon>Oscillospiraceae</taxon>
        <taxon>Neglectibacter</taxon>
    </lineage>
</organism>
<evidence type="ECO:0000313" key="4">
    <source>
        <dbReference type="Proteomes" id="UP001524473"/>
    </source>
</evidence>
<feature type="domain" description="HTH cro/C1-type" evidence="2">
    <location>
        <begin position="9"/>
        <end position="63"/>
    </location>
</feature>
<dbReference type="PANTHER" id="PTHR46797:SF1">
    <property type="entry name" value="METHYLPHOSPHONATE SYNTHASE"/>
    <property type="match status" value="1"/>
</dbReference>
<dbReference type="EMBL" id="JANFZH010000076">
    <property type="protein sequence ID" value="MCQ4841777.1"/>
    <property type="molecule type" value="Genomic_DNA"/>
</dbReference>
<name>A0ABT1S498_9FIRM</name>
<dbReference type="InterPro" id="IPR010982">
    <property type="entry name" value="Lambda_DNA-bd_dom_sf"/>
</dbReference>
<proteinExistence type="predicted"/>
<dbReference type="PROSITE" id="PS50943">
    <property type="entry name" value="HTH_CROC1"/>
    <property type="match status" value="2"/>
</dbReference>
<evidence type="ECO:0000313" key="3">
    <source>
        <dbReference type="EMBL" id="MCQ4841777.1"/>
    </source>
</evidence>
<dbReference type="Pfam" id="PF01381">
    <property type="entry name" value="HTH_3"/>
    <property type="match status" value="2"/>
</dbReference>
<dbReference type="Proteomes" id="UP001524473">
    <property type="component" value="Unassembled WGS sequence"/>
</dbReference>
<dbReference type="SUPFAM" id="SSF47413">
    <property type="entry name" value="lambda repressor-like DNA-binding domains"/>
    <property type="match status" value="2"/>
</dbReference>
<feature type="domain" description="HTH cro/C1-type" evidence="2">
    <location>
        <begin position="86"/>
        <end position="140"/>
    </location>
</feature>
<sequence>MAISRVPRLRELREASNMTQEEVGKLIGGNGRTIYTYESGIATPSLDNLSILADYFGVTIDYMMGRESGSIDSVRTYEAESFGRRIGELREERHLTKKELAEKACISQAYLSMIESGKKNPTMPVVVQLLNALKVSADAAFSDCVIGACETKSFLRKLQVQVGHPAVENWGFR</sequence>
<evidence type="ECO:0000256" key="1">
    <source>
        <dbReference type="ARBA" id="ARBA00023125"/>
    </source>
</evidence>
<comment type="caution">
    <text evidence="3">The sequence shown here is derived from an EMBL/GenBank/DDBJ whole genome shotgun (WGS) entry which is preliminary data.</text>
</comment>
<dbReference type="InterPro" id="IPR050807">
    <property type="entry name" value="TransReg_Diox_bact_type"/>
</dbReference>
<dbReference type="Gene3D" id="1.10.260.40">
    <property type="entry name" value="lambda repressor-like DNA-binding domains"/>
    <property type="match status" value="2"/>
</dbReference>
<dbReference type="InterPro" id="IPR001387">
    <property type="entry name" value="Cro/C1-type_HTH"/>
</dbReference>
<keyword evidence="4" id="KW-1185">Reference proteome</keyword>
<dbReference type="PANTHER" id="PTHR46797">
    <property type="entry name" value="HTH-TYPE TRANSCRIPTIONAL REGULATOR"/>
    <property type="match status" value="1"/>
</dbReference>
<dbReference type="RefSeq" id="WP_256192452.1">
    <property type="nucleotide sequence ID" value="NZ_JANFZH010000076.1"/>
</dbReference>
<accession>A0ABT1S498</accession>
<keyword evidence="1" id="KW-0238">DNA-binding</keyword>
<dbReference type="SMART" id="SM00530">
    <property type="entry name" value="HTH_XRE"/>
    <property type="match status" value="2"/>
</dbReference>
<dbReference type="CDD" id="cd00093">
    <property type="entry name" value="HTH_XRE"/>
    <property type="match status" value="2"/>
</dbReference>